<reference evidence="6 7" key="1">
    <citation type="submission" date="2016-04" db="EMBL/GenBank/DDBJ databases">
        <title>The genome of Intoshia linei affirms orthonectids as highly simplified spiralians.</title>
        <authorList>
            <person name="Mikhailov K.V."/>
            <person name="Slusarev G.S."/>
            <person name="Nikitin M.A."/>
            <person name="Logacheva M.D."/>
            <person name="Penin A."/>
            <person name="Aleoshin V."/>
            <person name="Panchin Y.V."/>
        </authorList>
    </citation>
    <scope>NUCLEOTIDE SEQUENCE [LARGE SCALE GENOMIC DNA]</scope>
    <source>
        <strain evidence="6">Intl2013</strain>
        <tissue evidence="6">Whole animal</tissue>
    </source>
</reference>
<dbReference type="PROSITE" id="PS00028">
    <property type="entry name" value="ZINC_FINGER_C2H2_1"/>
    <property type="match status" value="2"/>
</dbReference>
<evidence type="ECO:0000313" key="6">
    <source>
        <dbReference type="EMBL" id="OAF66234.1"/>
    </source>
</evidence>
<keyword evidence="3" id="KW-0862">Zinc</keyword>
<proteinExistence type="predicted"/>
<dbReference type="InterPro" id="IPR013087">
    <property type="entry name" value="Znf_C2H2_type"/>
</dbReference>
<dbReference type="GO" id="GO:0000981">
    <property type="term" value="F:DNA-binding transcription factor activity, RNA polymerase II-specific"/>
    <property type="evidence" value="ECO:0007669"/>
    <property type="project" value="TreeGrafter"/>
</dbReference>
<organism evidence="6 7">
    <name type="scientific">Intoshia linei</name>
    <dbReference type="NCBI Taxonomy" id="1819745"/>
    <lineage>
        <taxon>Eukaryota</taxon>
        <taxon>Metazoa</taxon>
        <taxon>Spiralia</taxon>
        <taxon>Lophotrochozoa</taxon>
        <taxon>Mesozoa</taxon>
        <taxon>Orthonectida</taxon>
        <taxon>Rhopaluridae</taxon>
        <taxon>Intoshia</taxon>
    </lineage>
</organism>
<feature type="domain" description="C2H2-type" evidence="5">
    <location>
        <begin position="266"/>
        <end position="297"/>
    </location>
</feature>
<evidence type="ECO:0000256" key="3">
    <source>
        <dbReference type="ARBA" id="ARBA00022833"/>
    </source>
</evidence>
<dbReference type="EMBL" id="LWCA01000995">
    <property type="protein sequence ID" value="OAF66234.1"/>
    <property type="molecule type" value="Genomic_DNA"/>
</dbReference>
<accession>A0A177AYH3</accession>
<sequence>METGEQRGCCITMPHICVSKETDLIILPNQDYICTNLIIHCVIFRIHKMNESLKSAILQMCADNLPFSDKLDIMGILALTTDDQVHYIEFNNTLINPDVKINQNGNEQATKQKNKRKVGTPVKWSTIKAVKNVTTSKCGPLQTSIKQNGVLIDLSNSTVSNLLTTFTHDFPTSKLNGSFVQSQPKRRRMTEEQLNQEEVGEYLGEGLEIDSKIPCHICKVNICVNEYFKHCILVHNSYICHSCTKKFTTKSSLLRHRPIHTGLRRFACKVCKKNFYRRDKCKTHIKRHIPLHLRESISTDAFNSIGIVNVTKLTSVDGHEFFNISFKHKDMDCPCSVKTEQNLSTLDINMMNLPQPNIYSDCNSNTHNHINANSQNSDIEKNGNKICVKSNVNGDDFNDTQIKIPNVELGIDI</sequence>
<dbReference type="PANTHER" id="PTHR23235">
    <property type="entry name" value="KRUEPPEL-LIKE TRANSCRIPTION FACTOR"/>
    <property type="match status" value="1"/>
</dbReference>
<dbReference type="SMART" id="SM00355">
    <property type="entry name" value="ZnF_C2H2"/>
    <property type="match status" value="2"/>
</dbReference>
<dbReference type="PANTHER" id="PTHR23235:SF120">
    <property type="entry name" value="KRUPPEL-LIKE FACTOR 15"/>
    <property type="match status" value="1"/>
</dbReference>
<keyword evidence="7" id="KW-1185">Reference proteome</keyword>
<evidence type="ECO:0000313" key="7">
    <source>
        <dbReference type="Proteomes" id="UP000078046"/>
    </source>
</evidence>
<dbReference type="GO" id="GO:0008270">
    <property type="term" value="F:zinc ion binding"/>
    <property type="evidence" value="ECO:0007669"/>
    <property type="project" value="UniProtKB-KW"/>
</dbReference>
<dbReference type="PROSITE" id="PS50157">
    <property type="entry name" value="ZINC_FINGER_C2H2_2"/>
    <property type="match status" value="2"/>
</dbReference>
<evidence type="ECO:0000259" key="5">
    <source>
        <dbReference type="PROSITE" id="PS50157"/>
    </source>
</evidence>
<feature type="domain" description="C2H2-type" evidence="5">
    <location>
        <begin position="238"/>
        <end position="265"/>
    </location>
</feature>
<name>A0A177AYH3_9BILA</name>
<dbReference type="AlphaFoldDB" id="A0A177AYH3"/>
<dbReference type="SUPFAM" id="SSF57667">
    <property type="entry name" value="beta-beta-alpha zinc fingers"/>
    <property type="match status" value="1"/>
</dbReference>
<protein>
    <recommendedName>
        <fullName evidence="5">C2H2-type domain-containing protein</fullName>
    </recommendedName>
</protein>
<evidence type="ECO:0000256" key="1">
    <source>
        <dbReference type="ARBA" id="ARBA00022723"/>
    </source>
</evidence>
<keyword evidence="2 4" id="KW-0863">Zinc-finger</keyword>
<comment type="caution">
    <text evidence="6">The sequence shown here is derived from an EMBL/GenBank/DDBJ whole genome shotgun (WGS) entry which is preliminary data.</text>
</comment>
<dbReference type="Gene3D" id="3.30.160.60">
    <property type="entry name" value="Classic Zinc Finger"/>
    <property type="match status" value="2"/>
</dbReference>
<dbReference type="OrthoDB" id="6077919at2759"/>
<keyword evidence="1" id="KW-0479">Metal-binding</keyword>
<gene>
    <name evidence="6" type="ORF">A3Q56_06047</name>
</gene>
<dbReference type="Proteomes" id="UP000078046">
    <property type="component" value="Unassembled WGS sequence"/>
</dbReference>
<evidence type="ECO:0000256" key="4">
    <source>
        <dbReference type="PROSITE-ProRule" id="PRU00042"/>
    </source>
</evidence>
<dbReference type="InterPro" id="IPR036236">
    <property type="entry name" value="Znf_C2H2_sf"/>
</dbReference>
<dbReference type="GO" id="GO:0000978">
    <property type="term" value="F:RNA polymerase II cis-regulatory region sequence-specific DNA binding"/>
    <property type="evidence" value="ECO:0007669"/>
    <property type="project" value="TreeGrafter"/>
</dbReference>
<evidence type="ECO:0000256" key="2">
    <source>
        <dbReference type="ARBA" id="ARBA00022771"/>
    </source>
</evidence>